<gene>
    <name evidence="3" type="primary">ppaX</name>
    <name evidence="3" type="ORF">ACFO3D_04635</name>
</gene>
<dbReference type="CDD" id="cd02616">
    <property type="entry name" value="HAD_PPase"/>
    <property type="match status" value="1"/>
</dbReference>
<dbReference type="NCBIfam" id="NF009804">
    <property type="entry name" value="PRK13288.1"/>
    <property type="match status" value="1"/>
</dbReference>
<evidence type="ECO:0000256" key="2">
    <source>
        <dbReference type="ARBA" id="ARBA00022842"/>
    </source>
</evidence>
<dbReference type="PANTHER" id="PTHR43434">
    <property type="entry name" value="PHOSPHOGLYCOLATE PHOSPHATASE"/>
    <property type="match status" value="1"/>
</dbReference>
<protein>
    <submittedName>
        <fullName evidence="3">Pyrophosphatase PpaX</fullName>
        <ecNumber evidence="3">3.6.1.1</ecNumber>
    </submittedName>
</protein>
<evidence type="ECO:0000256" key="1">
    <source>
        <dbReference type="ARBA" id="ARBA00022801"/>
    </source>
</evidence>
<comment type="caution">
    <text evidence="3">The sequence shown here is derived from an EMBL/GenBank/DDBJ whole genome shotgun (WGS) entry which is preliminary data.</text>
</comment>
<keyword evidence="4" id="KW-1185">Reference proteome</keyword>
<dbReference type="EMBL" id="JBHSFU010000004">
    <property type="protein sequence ID" value="MFC4557492.1"/>
    <property type="molecule type" value="Genomic_DNA"/>
</dbReference>
<dbReference type="NCBIfam" id="TIGR01549">
    <property type="entry name" value="HAD-SF-IA-v1"/>
    <property type="match status" value="1"/>
</dbReference>
<dbReference type="InterPro" id="IPR036412">
    <property type="entry name" value="HAD-like_sf"/>
</dbReference>
<dbReference type="PRINTS" id="PR00413">
    <property type="entry name" value="HADHALOGNASE"/>
</dbReference>
<dbReference type="InterPro" id="IPR023198">
    <property type="entry name" value="PGP-like_dom2"/>
</dbReference>
<proteinExistence type="predicted"/>
<dbReference type="SFLD" id="SFLDS00003">
    <property type="entry name" value="Haloacid_Dehalogenase"/>
    <property type="match status" value="1"/>
</dbReference>
<dbReference type="InterPro" id="IPR023214">
    <property type="entry name" value="HAD_sf"/>
</dbReference>
<name>A0ABV9DFA4_9BACI</name>
<dbReference type="RefSeq" id="WP_390293464.1">
    <property type="nucleotide sequence ID" value="NZ_JBHSFU010000004.1"/>
</dbReference>
<reference evidence="4" key="1">
    <citation type="journal article" date="2019" name="Int. J. Syst. Evol. Microbiol.">
        <title>The Global Catalogue of Microorganisms (GCM) 10K type strain sequencing project: providing services to taxonomists for standard genome sequencing and annotation.</title>
        <authorList>
            <consortium name="The Broad Institute Genomics Platform"/>
            <consortium name="The Broad Institute Genome Sequencing Center for Infectious Disease"/>
            <person name="Wu L."/>
            <person name="Ma J."/>
        </authorList>
    </citation>
    <scope>NUCLEOTIDE SEQUENCE [LARGE SCALE GENOMIC DNA]</scope>
    <source>
        <strain evidence="4">CGMCC 4.7426</strain>
    </source>
</reference>
<dbReference type="PANTHER" id="PTHR43434:SF26">
    <property type="entry name" value="PYROPHOSPHATASE PPAX"/>
    <property type="match status" value="1"/>
</dbReference>
<dbReference type="SFLD" id="SFLDG01129">
    <property type="entry name" value="C1.5:_HAD__Beta-PGM__Phosphata"/>
    <property type="match status" value="1"/>
</dbReference>
<accession>A0ABV9DFA4</accession>
<evidence type="ECO:0000313" key="3">
    <source>
        <dbReference type="EMBL" id="MFC4557492.1"/>
    </source>
</evidence>
<dbReference type="SUPFAM" id="SSF56784">
    <property type="entry name" value="HAD-like"/>
    <property type="match status" value="1"/>
</dbReference>
<dbReference type="GO" id="GO:0004427">
    <property type="term" value="F:inorganic diphosphate phosphatase activity"/>
    <property type="evidence" value="ECO:0007669"/>
    <property type="project" value="UniProtKB-EC"/>
</dbReference>
<dbReference type="Gene3D" id="3.40.50.1000">
    <property type="entry name" value="HAD superfamily/HAD-like"/>
    <property type="match status" value="1"/>
</dbReference>
<dbReference type="NCBIfam" id="TIGR01509">
    <property type="entry name" value="HAD-SF-IA-v3"/>
    <property type="match status" value="1"/>
</dbReference>
<dbReference type="EC" id="3.6.1.1" evidence="3"/>
<sequence length="211" mass="23876">MSIHTLLFDLDGTLIDTNELIITSFMYTFQQYGRELSREQAIEFIGPPLRDSFEQVDPEKVEAMVETYREHNLFHHDDFVTAFPNVVEVIDTLKMNGFKLGIVTTKMRRTVEMGLKVTGLDSYFETIITLDDVTHAKPHPEPILKAMRELDADAASIVMVGDNSHDIEAGHNAGVRTAAVAWSLKGKEKLLEYNPTYMLDDMRDLLKIAGV</sequence>
<dbReference type="Proteomes" id="UP001595989">
    <property type="component" value="Unassembled WGS sequence"/>
</dbReference>
<dbReference type="InterPro" id="IPR041492">
    <property type="entry name" value="HAD_2"/>
</dbReference>
<dbReference type="Pfam" id="PF13419">
    <property type="entry name" value="HAD_2"/>
    <property type="match status" value="1"/>
</dbReference>
<dbReference type="SFLD" id="SFLDG01135">
    <property type="entry name" value="C1.5.6:_HAD__Beta-PGM__Phospha"/>
    <property type="match status" value="1"/>
</dbReference>
<dbReference type="InterPro" id="IPR050155">
    <property type="entry name" value="HAD-like_hydrolase_sf"/>
</dbReference>
<keyword evidence="1 3" id="KW-0378">Hydrolase</keyword>
<dbReference type="Gene3D" id="1.10.150.240">
    <property type="entry name" value="Putative phosphatase, domain 2"/>
    <property type="match status" value="1"/>
</dbReference>
<dbReference type="InterPro" id="IPR006439">
    <property type="entry name" value="HAD-SF_hydro_IA"/>
</dbReference>
<organism evidence="3 4">
    <name type="scientific">Virgibacillus kekensis</name>
    <dbReference type="NCBI Taxonomy" id="202261"/>
    <lineage>
        <taxon>Bacteria</taxon>
        <taxon>Bacillati</taxon>
        <taxon>Bacillota</taxon>
        <taxon>Bacilli</taxon>
        <taxon>Bacillales</taxon>
        <taxon>Bacillaceae</taxon>
        <taxon>Virgibacillus</taxon>
    </lineage>
</organism>
<keyword evidence="2" id="KW-0460">Magnesium</keyword>
<evidence type="ECO:0000313" key="4">
    <source>
        <dbReference type="Proteomes" id="UP001595989"/>
    </source>
</evidence>